<sequence length="160" mass="18104">MSHPVVAVNHVSVPARELGESVRFYKDFLHLEQVPSPTFAVPTAWFSVGDRTLHVYEYGETTDVSHIHHFALEVRDFMGLYDHATNLGIKEKGFLSTIYELPDGGVQMYVRDPAENLIELVCRDRSTVDRGRIPEYAVLADTISQKPASEGARMFNYHLP</sequence>
<dbReference type="Gene3D" id="3.10.180.10">
    <property type="entry name" value="2,3-Dihydroxybiphenyl 1,2-Dioxygenase, domain 1"/>
    <property type="match status" value="1"/>
</dbReference>
<accession>A0A1H4XB71</accession>
<dbReference type="Proteomes" id="UP000183407">
    <property type="component" value="Unassembled WGS sequence"/>
</dbReference>
<gene>
    <name evidence="2" type="ORF">SAMN04490220_3273</name>
</gene>
<feature type="domain" description="VOC" evidence="1">
    <location>
        <begin position="7"/>
        <end position="123"/>
    </location>
</feature>
<proteinExistence type="predicted"/>
<dbReference type="InterPro" id="IPR037523">
    <property type="entry name" value="VOC_core"/>
</dbReference>
<name>A0A1H4XB71_RHOJO</name>
<evidence type="ECO:0000313" key="3">
    <source>
        <dbReference type="Proteomes" id="UP000183407"/>
    </source>
</evidence>
<dbReference type="Pfam" id="PF00903">
    <property type="entry name" value="Glyoxalase"/>
    <property type="match status" value="1"/>
</dbReference>
<keyword evidence="2" id="KW-0560">Oxidoreductase</keyword>
<dbReference type="GO" id="GO:0051213">
    <property type="term" value="F:dioxygenase activity"/>
    <property type="evidence" value="ECO:0007669"/>
    <property type="project" value="UniProtKB-KW"/>
</dbReference>
<dbReference type="SUPFAM" id="SSF54593">
    <property type="entry name" value="Glyoxalase/Bleomycin resistance protein/Dihydroxybiphenyl dioxygenase"/>
    <property type="match status" value="1"/>
</dbReference>
<dbReference type="InterPro" id="IPR004360">
    <property type="entry name" value="Glyas_Fos-R_dOase_dom"/>
</dbReference>
<protein>
    <submittedName>
        <fullName evidence="2">Catechol 2,3-dioxygenase</fullName>
    </submittedName>
</protein>
<dbReference type="RefSeq" id="WP_083400478.1">
    <property type="nucleotide sequence ID" value="NZ_FNTL01000004.1"/>
</dbReference>
<organism evidence="2 3">
    <name type="scientific">Rhodococcus jostii</name>
    <dbReference type="NCBI Taxonomy" id="132919"/>
    <lineage>
        <taxon>Bacteria</taxon>
        <taxon>Bacillati</taxon>
        <taxon>Actinomycetota</taxon>
        <taxon>Actinomycetes</taxon>
        <taxon>Mycobacteriales</taxon>
        <taxon>Nocardiaceae</taxon>
        <taxon>Rhodococcus</taxon>
    </lineage>
</organism>
<dbReference type="InterPro" id="IPR029068">
    <property type="entry name" value="Glyas_Bleomycin-R_OHBP_Dase"/>
</dbReference>
<evidence type="ECO:0000259" key="1">
    <source>
        <dbReference type="PROSITE" id="PS51819"/>
    </source>
</evidence>
<keyword evidence="2" id="KW-0223">Dioxygenase</keyword>
<dbReference type="AlphaFoldDB" id="A0A1H4XB71"/>
<dbReference type="EMBL" id="FNTL01000004">
    <property type="protein sequence ID" value="SED02926.1"/>
    <property type="molecule type" value="Genomic_DNA"/>
</dbReference>
<evidence type="ECO:0000313" key="2">
    <source>
        <dbReference type="EMBL" id="SED02926.1"/>
    </source>
</evidence>
<dbReference type="OrthoDB" id="5243302at2"/>
<reference evidence="3" key="1">
    <citation type="submission" date="2016-10" db="EMBL/GenBank/DDBJ databases">
        <authorList>
            <person name="Varghese N."/>
        </authorList>
    </citation>
    <scope>NUCLEOTIDE SEQUENCE [LARGE SCALE GENOMIC DNA]</scope>
    <source>
        <strain evidence="3">DSM 44719</strain>
    </source>
</reference>
<dbReference type="PROSITE" id="PS51819">
    <property type="entry name" value="VOC"/>
    <property type="match status" value="1"/>
</dbReference>